<sequence>MDRKSITKVQQSADIAASVDYGDRRASITSDSNESQELTKDEKRKKRQRKSKKQAEVWTSEEYKLAASDPNMPGFKAPHYKPPRVSPEFYQSSQYDTETKKRSSHPWSPLKDNYLSEEYRKQYPLPPISIPGCPVGHTPQEGPWVKFYDSMWGIIWVSLKGTDTTEASKNAEWSGFNWREDHIA</sequence>
<proteinExistence type="predicted"/>
<keyword evidence="3" id="KW-1185">Reference proteome</keyword>
<organism evidence="2 3">
    <name type="scientific">Riccia fluitans</name>
    <dbReference type="NCBI Taxonomy" id="41844"/>
    <lineage>
        <taxon>Eukaryota</taxon>
        <taxon>Viridiplantae</taxon>
        <taxon>Streptophyta</taxon>
        <taxon>Embryophyta</taxon>
        <taxon>Marchantiophyta</taxon>
        <taxon>Marchantiopsida</taxon>
        <taxon>Marchantiidae</taxon>
        <taxon>Marchantiales</taxon>
        <taxon>Ricciaceae</taxon>
        <taxon>Riccia</taxon>
    </lineage>
</organism>
<dbReference type="Proteomes" id="UP001605036">
    <property type="component" value="Unassembled WGS sequence"/>
</dbReference>
<dbReference type="AlphaFoldDB" id="A0ABD1YUT0"/>
<gene>
    <name evidence="2" type="ORF">R1flu_006014</name>
</gene>
<feature type="compositionally biased region" description="Polar residues" evidence="1">
    <location>
        <begin position="27"/>
        <end position="36"/>
    </location>
</feature>
<name>A0ABD1YUT0_9MARC</name>
<feature type="region of interest" description="Disordered" evidence="1">
    <location>
        <begin position="1"/>
        <end position="109"/>
    </location>
</feature>
<evidence type="ECO:0000313" key="3">
    <source>
        <dbReference type="Proteomes" id="UP001605036"/>
    </source>
</evidence>
<comment type="caution">
    <text evidence="2">The sequence shown here is derived from an EMBL/GenBank/DDBJ whole genome shotgun (WGS) entry which is preliminary data.</text>
</comment>
<evidence type="ECO:0000256" key="1">
    <source>
        <dbReference type="SAM" id="MobiDB-lite"/>
    </source>
</evidence>
<dbReference type="EMBL" id="JBHFFA010000003">
    <property type="protein sequence ID" value="KAL2634535.1"/>
    <property type="molecule type" value="Genomic_DNA"/>
</dbReference>
<accession>A0ABD1YUT0</accession>
<evidence type="ECO:0000313" key="2">
    <source>
        <dbReference type="EMBL" id="KAL2634535.1"/>
    </source>
</evidence>
<feature type="compositionally biased region" description="Basic residues" evidence="1">
    <location>
        <begin position="43"/>
        <end position="52"/>
    </location>
</feature>
<reference evidence="2 3" key="1">
    <citation type="submission" date="2024-09" db="EMBL/GenBank/DDBJ databases">
        <title>Chromosome-scale assembly of Riccia fluitans.</title>
        <authorList>
            <person name="Paukszto L."/>
            <person name="Sawicki J."/>
            <person name="Karawczyk K."/>
            <person name="Piernik-Szablinska J."/>
            <person name="Szczecinska M."/>
            <person name="Mazdziarz M."/>
        </authorList>
    </citation>
    <scope>NUCLEOTIDE SEQUENCE [LARGE SCALE GENOMIC DNA]</scope>
    <source>
        <strain evidence="2">Rf_01</strain>
        <tissue evidence="2">Aerial parts of the thallus</tissue>
    </source>
</reference>
<protein>
    <submittedName>
        <fullName evidence="2">Uncharacterized protein</fullName>
    </submittedName>
</protein>